<reference evidence="1 2" key="1">
    <citation type="submission" date="2016-03" db="EMBL/GenBank/DDBJ databases">
        <title>Comparative genomics of Rickettsiella.</title>
        <authorList>
            <person name="Chandler C."/>
            <person name="Wang Y."/>
        </authorList>
    </citation>
    <scope>NUCLEOTIDE SEQUENCE [LARGE SCALE GENOMIC DNA]</scope>
    <source>
        <strain evidence="1 2">RCFS May 2013</strain>
    </source>
</reference>
<proteinExistence type="predicted"/>
<protein>
    <submittedName>
        <fullName evidence="1">Uncharacterized protein</fullName>
    </submittedName>
</protein>
<gene>
    <name evidence="1" type="ORF">A1D18_00555</name>
</gene>
<dbReference type="AlphaFoldDB" id="A0A1J8P914"/>
<dbReference type="EMBL" id="LUKY01000026">
    <property type="protein sequence ID" value="OIZ96260.1"/>
    <property type="molecule type" value="Genomic_DNA"/>
</dbReference>
<organism evidence="1 2">
    <name type="scientific">Candidatus Rickettsiella isopodorum</name>
    <dbReference type="NCBI Taxonomy" id="1225476"/>
    <lineage>
        <taxon>Bacteria</taxon>
        <taxon>Pseudomonadati</taxon>
        <taxon>Pseudomonadota</taxon>
        <taxon>Gammaproteobacteria</taxon>
        <taxon>Legionellales</taxon>
        <taxon>Coxiellaceae</taxon>
        <taxon>Rickettsiella</taxon>
    </lineage>
</organism>
<evidence type="ECO:0000313" key="1">
    <source>
        <dbReference type="EMBL" id="OIZ96260.1"/>
    </source>
</evidence>
<comment type="caution">
    <text evidence="1">The sequence shown here is derived from an EMBL/GenBank/DDBJ whole genome shotgun (WGS) entry which is preliminary data.</text>
</comment>
<evidence type="ECO:0000313" key="2">
    <source>
        <dbReference type="Proteomes" id="UP000183924"/>
    </source>
</evidence>
<dbReference type="Proteomes" id="UP000183924">
    <property type="component" value="Unassembled WGS sequence"/>
</dbReference>
<name>A0A1J8P914_9COXI</name>
<sequence length="103" mass="12170">MEYSKKGELLQGFKELKELFAQPFFSESITDTIHSLKNNLVYKIFELENDAEFFKAFIKKIENYLMFNEFLEASSTISYSYSEREVLSNRSLNSSYFLSLIMN</sequence>
<accession>A0A1J8P914</accession>
<keyword evidence="2" id="KW-1185">Reference proteome</keyword>